<dbReference type="InterPro" id="IPR013517">
    <property type="entry name" value="FG-GAP"/>
</dbReference>
<dbReference type="Gene3D" id="2.130.10.130">
    <property type="entry name" value="Integrin alpha, N-terminal"/>
    <property type="match status" value="2"/>
</dbReference>
<dbReference type="SUPFAM" id="SSF69318">
    <property type="entry name" value="Integrin alpha N-terminal domain"/>
    <property type="match status" value="1"/>
</dbReference>
<dbReference type="InterPro" id="IPR027039">
    <property type="entry name" value="Crtac1"/>
</dbReference>
<name>A0ABR9KEQ8_9ACTN</name>
<evidence type="ECO:0000256" key="2">
    <source>
        <dbReference type="SAM" id="SignalP"/>
    </source>
</evidence>
<evidence type="ECO:0000313" key="5">
    <source>
        <dbReference type="Proteomes" id="UP000661607"/>
    </source>
</evidence>
<dbReference type="EMBL" id="JADBEF010000001">
    <property type="protein sequence ID" value="MBE1560511.1"/>
    <property type="molecule type" value="Genomic_DNA"/>
</dbReference>
<reference evidence="4 5" key="1">
    <citation type="submission" date="2020-10" db="EMBL/GenBank/DDBJ databases">
        <title>Sequencing the genomes of 1000 actinobacteria strains.</title>
        <authorList>
            <person name="Klenk H.-P."/>
        </authorList>
    </citation>
    <scope>NUCLEOTIDE SEQUENCE [LARGE SCALE GENOMIC DNA]</scope>
    <source>
        <strain evidence="4 5">DSM 43748</strain>
    </source>
</reference>
<protein>
    <recommendedName>
        <fullName evidence="3">ASPIC/UnbV domain-containing protein</fullName>
    </recommendedName>
</protein>
<feature type="signal peptide" evidence="2">
    <location>
        <begin position="1"/>
        <end position="24"/>
    </location>
</feature>
<dbReference type="PANTHER" id="PTHR16026">
    <property type="entry name" value="CARTILAGE ACIDIC PROTEIN 1"/>
    <property type="match status" value="1"/>
</dbReference>
<accession>A0ABR9KEQ8</accession>
<keyword evidence="1 2" id="KW-0732">Signal</keyword>
<sequence>MIERLRAGAAAFCSVVLITGGVFAAQLPSISPAEEDRLADRFSFQQTALNQTDTRRTVRAVAPAYKRISHWISSVGAGLALDDVDGNGRPDDVCLVDPRDDSVTIRPVPGTGDRYQAVTLTPGGLPYNSTMAPMGCVTGDFNQDGRTDAMVYYWGRSPVLFLRTGGAPAFTAQELVKPHQVWNSNAASLADVDGDGRTDIVVGNYFPDGARVLDPAARQDELHMQTSMSASVNGGVNRILLNAGKPGEAQFNDVPGVLDSDVAKSWTLAIGAQDLNDDGLPELYFANDFGTDHLLRNVSTPGRPRFEVQGGIRHLTTPKSKVIGRDSFKGMGVAFTHLNDDGAPDMVVSNITENFALLESNFAWVSTRRDALGERGTAHYDDLSEPLGLSRSGWGWDIKAGDFGGDGDVQVLQATGFIAGEDNRWADLQELAMANDGVVSNPAIWPQFIPGDDISGSDPNPFFARNRAGRFHDIADRLGVADPGVSRGIALADVDHDGKLDFAVANQWRASYVYRNTRPTALPYLGLTLKRPAGCGPSTTTTAAVGASVTLRSGAAGIASAQLYPANGHGGVSASELLFALADPKAAVPVTVTWRDGCGTRHTTDATLKPGWHELLLRPEV</sequence>
<comment type="caution">
    <text evidence="4">The sequence shown here is derived from an EMBL/GenBank/DDBJ whole genome shotgun (WGS) entry which is preliminary data.</text>
</comment>
<proteinExistence type="predicted"/>
<dbReference type="Pfam" id="PF07593">
    <property type="entry name" value="UnbV_ASPIC"/>
    <property type="match status" value="1"/>
</dbReference>
<gene>
    <name evidence="4" type="ORF">H4W81_003290</name>
</gene>
<dbReference type="Proteomes" id="UP000661607">
    <property type="component" value="Unassembled WGS sequence"/>
</dbReference>
<keyword evidence="5" id="KW-1185">Reference proteome</keyword>
<evidence type="ECO:0000256" key="1">
    <source>
        <dbReference type="ARBA" id="ARBA00022729"/>
    </source>
</evidence>
<organism evidence="4 5">
    <name type="scientific">Nonomuraea africana</name>
    <dbReference type="NCBI Taxonomy" id="46171"/>
    <lineage>
        <taxon>Bacteria</taxon>
        <taxon>Bacillati</taxon>
        <taxon>Actinomycetota</taxon>
        <taxon>Actinomycetes</taxon>
        <taxon>Streptosporangiales</taxon>
        <taxon>Streptosporangiaceae</taxon>
        <taxon>Nonomuraea</taxon>
    </lineage>
</organism>
<evidence type="ECO:0000313" key="4">
    <source>
        <dbReference type="EMBL" id="MBE1560511.1"/>
    </source>
</evidence>
<feature type="chain" id="PRO_5045637385" description="ASPIC/UnbV domain-containing protein" evidence="2">
    <location>
        <begin position="25"/>
        <end position="621"/>
    </location>
</feature>
<evidence type="ECO:0000259" key="3">
    <source>
        <dbReference type="Pfam" id="PF07593"/>
    </source>
</evidence>
<feature type="domain" description="ASPIC/UnbV" evidence="3">
    <location>
        <begin position="544"/>
        <end position="598"/>
    </location>
</feature>
<dbReference type="PANTHER" id="PTHR16026:SF0">
    <property type="entry name" value="CARTILAGE ACIDIC PROTEIN 1"/>
    <property type="match status" value="1"/>
</dbReference>
<dbReference type="Pfam" id="PF13517">
    <property type="entry name" value="FG-GAP_3"/>
    <property type="match status" value="1"/>
</dbReference>
<dbReference type="InterPro" id="IPR011519">
    <property type="entry name" value="UnbV_ASPIC"/>
</dbReference>
<dbReference type="InterPro" id="IPR028994">
    <property type="entry name" value="Integrin_alpha_N"/>
</dbReference>
<dbReference type="RefSeq" id="WP_192775580.1">
    <property type="nucleotide sequence ID" value="NZ_BAAASY010000007.1"/>
</dbReference>